<evidence type="ECO:0000313" key="2">
    <source>
        <dbReference type="Proteomes" id="UP000299102"/>
    </source>
</evidence>
<dbReference type="Proteomes" id="UP000299102">
    <property type="component" value="Unassembled WGS sequence"/>
</dbReference>
<accession>A0A4C1WI26</accession>
<keyword evidence="2" id="KW-1185">Reference proteome</keyword>
<evidence type="ECO:0000313" key="1">
    <source>
        <dbReference type="EMBL" id="GBP51096.1"/>
    </source>
</evidence>
<organism evidence="1 2">
    <name type="scientific">Eumeta variegata</name>
    <name type="common">Bagworm moth</name>
    <name type="synonym">Eumeta japonica</name>
    <dbReference type="NCBI Taxonomy" id="151549"/>
    <lineage>
        <taxon>Eukaryota</taxon>
        <taxon>Metazoa</taxon>
        <taxon>Ecdysozoa</taxon>
        <taxon>Arthropoda</taxon>
        <taxon>Hexapoda</taxon>
        <taxon>Insecta</taxon>
        <taxon>Pterygota</taxon>
        <taxon>Neoptera</taxon>
        <taxon>Endopterygota</taxon>
        <taxon>Lepidoptera</taxon>
        <taxon>Glossata</taxon>
        <taxon>Ditrysia</taxon>
        <taxon>Tineoidea</taxon>
        <taxon>Psychidae</taxon>
        <taxon>Oiketicinae</taxon>
        <taxon>Eumeta</taxon>
    </lineage>
</organism>
<dbReference type="EMBL" id="BGZK01000574">
    <property type="protein sequence ID" value="GBP51096.1"/>
    <property type="molecule type" value="Genomic_DNA"/>
</dbReference>
<protein>
    <submittedName>
        <fullName evidence="1">Uncharacterized protein</fullName>
    </submittedName>
</protein>
<dbReference type="AlphaFoldDB" id="A0A4C1WI26"/>
<name>A0A4C1WI26_EUMVA</name>
<reference evidence="1 2" key="1">
    <citation type="journal article" date="2019" name="Commun. Biol.">
        <title>The bagworm genome reveals a unique fibroin gene that provides high tensile strength.</title>
        <authorList>
            <person name="Kono N."/>
            <person name="Nakamura H."/>
            <person name="Ohtoshi R."/>
            <person name="Tomita M."/>
            <person name="Numata K."/>
            <person name="Arakawa K."/>
        </authorList>
    </citation>
    <scope>NUCLEOTIDE SEQUENCE [LARGE SCALE GENOMIC DNA]</scope>
</reference>
<proteinExistence type="predicted"/>
<gene>
    <name evidence="1" type="ORF">EVAR_31820_1</name>
</gene>
<comment type="caution">
    <text evidence="1">The sequence shown here is derived from an EMBL/GenBank/DDBJ whole genome shotgun (WGS) entry which is preliminary data.</text>
</comment>
<sequence length="70" mass="8048">MDTRNPRAVSHALPASWEGMGYLMDGDRADEARKGRDHLKPFVRRNFVDGRRSRIAPLADADPWTGRDRR</sequence>